<evidence type="ECO:0000256" key="1">
    <source>
        <dbReference type="SAM" id="MobiDB-lite"/>
    </source>
</evidence>
<organism evidence="3 4">
    <name type="scientific">Salininema proteolyticum</name>
    <dbReference type="NCBI Taxonomy" id="1607685"/>
    <lineage>
        <taxon>Bacteria</taxon>
        <taxon>Bacillati</taxon>
        <taxon>Actinomycetota</taxon>
        <taxon>Actinomycetes</taxon>
        <taxon>Glycomycetales</taxon>
        <taxon>Glycomycetaceae</taxon>
        <taxon>Salininema</taxon>
    </lineage>
</organism>
<comment type="caution">
    <text evidence="3">The sequence shown here is derived from an EMBL/GenBank/DDBJ whole genome shotgun (WGS) entry which is preliminary data.</text>
</comment>
<dbReference type="EMBL" id="JBHSDK010000012">
    <property type="protein sequence ID" value="MFC4335134.1"/>
    <property type="molecule type" value="Genomic_DNA"/>
</dbReference>
<evidence type="ECO:0000313" key="3">
    <source>
        <dbReference type="EMBL" id="MFC4335134.1"/>
    </source>
</evidence>
<gene>
    <name evidence="3" type="primary">sepH</name>
    <name evidence="3" type="ORF">ACFPET_07970</name>
</gene>
<feature type="region of interest" description="Disordered" evidence="1">
    <location>
        <begin position="197"/>
        <end position="382"/>
    </location>
</feature>
<protein>
    <submittedName>
        <fullName evidence="3">Septation protein SepH</fullName>
    </submittedName>
</protein>
<dbReference type="InterPro" id="IPR047682">
    <property type="entry name" value="SepH-like"/>
</dbReference>
<proteinExistence type="predicted"/>
<feature type="domain" description="DUF3071" evidence="2">
    <location>
        <begin position="1"/>
        <end position="177"/>
    </location>
</feature>
<dbReference type="Pfam" id="PF11268">
    <property type="entry name" value="DUF3071"/>
    <property type="match status" value="1"/>
</dbReference>
<dbReference type="RefSeq" id="WP_380619524.1">
    <property type="nucleotide sequence ID" value="NZ_JBHSDK010000012.1"/>
</dbReference>
<feature type="compositionally biased region" description="Basic and acidic residues" evidence="1">
    <location>
        <begin position="286"/>
        <end position="314"/>
    </location>
</feature>
<dbReference type="Proteomes" id="UP001595823">
    <property type="component" value="Unassembled WGS sequence"/>
</dbReference>
<evidence type="ECO:0000259" key="2">
    <source>
        <dbReference type="Pfam" id="PF11268"/>
    </source>
</evidence>
<keyword evidence="4" id="KW-1185">Reference proteome</keyword>
<sequence>MRPVRFVALSDDGQALVLADELGRLLALPLDERVQSVVDIHQSESAGPKILPRDESPKAGAVRPTLNLSPRDIQTRIRAGESADEIAMSAAVPVDRVLRYAGPVLQERAMLAQSARRARLSTSSENERMSAVVDDKLAQHGVDPDAVSWDAWRLEDASWLVQASWSSGKTTAHARWKLDRTRRSVTPDDEMAQFLSSLTPQPQAPARPEYPAQQSSRPSRDPLHGVVGEEPEERESQRAQQEAHSAGLPGSTSEQRTADGGLPGSATPATRAPSAVPPIEAPGRPQRADDPLRRDRLREVLERPFDVEPSEARGQRPAPLGLPGSTVAEEQESPEVPSLALLRPTEHKAEGQGAALAGSGGRSKRPRNELPAWDDVLFGPSR</sequence>
<reference evidence="4" key="1">
    <citation type="journal article" date="2019" name="Int. J. Syst. Evol. Microbiol.">
        <title>The Global Catalogue of Microorganisms (GCM) 10K type strain sequencing project: providing services to taxonomists for standard genome sequencing and annotation.</title>
        <authorList>
            <consortium name="The Broad Institute Genomics Platform"/>
            <consortium name="The Broad Institute Genome Sequencing Center for Infectious Disease"/>
            <person name="Wu L."/>
            <person name="Ma J."/>
        </authorList>
    </citation>
    <scope>NUCLEOTIDE SEQUENCE [LARGE SCALE GENOMIC DNA]</scope>
    <source>
        <strain evidence="4">IBRC-M 10908</strain>
    </source>
</reference>
<dbReference type="NCBIfam" id="NF040712">
    <property type="entry name" value="SepH"/>
    <property type="match status" value="1"/>
</dbReference>
<dbReference type="InterPro" id="IPR021421">
    <property type="entry name" value="DUF3071"/>
</dbReference>
<name>A0ABV8TXC1_9ACTN</name>
<accession>A0ABV8TXC1</accession>
<evidence type="ECO:0000313" key="4">
    <source>
        <dbReference type="Proteomes" id="UP001595823"/>
    </source>
</evidence>